<reference evidence="1" key="1">
    <citation type="submission" date="2015-07" db="EMBL/GenBank/DDBJ databases">
        <title>Adaptation to a free-living lifestyle via gene acquisitions in the diplomonad Trepomonas sp. PC1.</title>
        <authorList>
            <person name="Xu F."/>
            <person name="Jerlstrom-Hultqvist J."/>
            <person name="Kolisko M."/>
            <person name="Simpson A.G.B."/>
            <person name="Roger A.J."/>
            <person name="Svard S.G."/>
            <person name="Andersson J.O."/>
        </authorList>
    </citation>
    <scope>NUCLEOTIDE SEQUENCE</scope>
    <source>
        <strain evidence="1">PC1</strain>
    </source>
</reference>
<dbReference type="SUPFAM" id="SSF159034">
    <property type="entry name" value="Mib/herc2 domain-like"/>
    <property type="match status" value="1"/>
</dbReference>
<dbReference type="GO" id="GO:0046872">
    <property type="term" value="F:metal ion binding"/>
    <property type="evidence" value="ECO:0007669"/>
    <property type="project" value="InterPro"/>
</dbReference>
<dbReference type="Gene3D" id="2.30.30.40">
    <property type="entry name" value="SH3 Domains"/>
    <property type="match status" value="1"/>
</dbReference>
<evidence type="ECO:0000313" key="1">
    <source>
        <dbReference type="EMBL" id="JAP94189.1"/>
    </source>
</evidence>
<gene>
    <name evidence="1" type="ORF">TPC1_13258</name>
</gene>
<accession>A0A146KFX7</accession>
<dbReference type="AlphaFoldDB" id="A0A146KFX7"/>
<name>A0A146KFX7_9EUKA</name>
<feature type="non-terminal residue" evidence="1">
    <location>
        <position position="1"/>
    </location>
</feature>
<dbReference type="EMBL" id="GDID01002417">
    <property type="protein sequence ID" value="JAP94189.1"/>
    <property type="molecule type" value="Transcribed_RNA"/>
</dbReference>
<proteinExistence type="predicted"/>
<protein>
    <submittedName>
        <fullName evidence="1">Mib/herc2 domain-containing protein</fullName>
    </submittedName>
</protein>
<dbReference type="InterPro" id="IPR037252">
    <property type="entry name" value="Mib_Herc2_sf"/>
</dbReference>
<dbReference type="GO" id="GO:0004842">
    <property type="term" value="F:ubiquitin-protein transferase activity"/>
    <property type="evidence" value="ECO:0007669"/>
    <property type="project" value="InterPro"/>
</dbReference>
<sequence>NVQERDILQCLFVKGNADAKIKQAQSDNMCQILKSAMEYCEIMQISTMGNCFLRLCDQKRNIKNQNFFLALQNFYQLESFLPLQRESEGQFHLKPLSNANFKPGTHVILKTDEFKKQAKSEHKVEINGKTYYLGRALSVNSKLLVKVLWYNGVVQTYRAGYEGVYDLFVYDSQDLESVLCKHARSVNNICTCGAHLMQQVSQLEEKAVGVLQHQSDHMYIQKANLYLFNPQNFCLLHHKINLNSDLKFQIQKMMLQKASTKQTHYPAHLAFQDTINQLHESKFTLKELQKIHQYEHSTIPVVFSHQRLQSHAVVTLGPDYHSGFLKCKFGITCKVERQNVYVVWFDKLLQLLTELQHRFFIDYKNLLKAAAEGKKIDVSWGRSEQIKGDAYPYEADEMVQELSYYEFRLTKHNFKPGMFVGPSLGWSQNYDAIVGMTVGMQDDLFWVYWNSGQVTMHTTDEITIIPLYDLM</sequence>
<organism evidence="1">
    <name type="scientific">Trepomonas sp. PC1</name>
    <dbReference type="NCBI Taxonomy" id="1076344"/>
    <lineage>
        <taxon>Eukaryota</taxon>
        <taxon>Metamonada</taxon>
        <taxon>Diplomonadida</taxon>
        <taxon>Hexamitidae</taxon>
        <taxon>Hexamitinae</taxon>
        <taxon>Trepomonas</taxon>
    </lineage>
</organism>